<dbReference type="AlphaFoldDB" id="A0A0C3BFX0"/>
<keyword evidence="2" id="KW-1185">Reference proteome</keyword>
<dbReference type="EMBL" id="KN824284">
    <property type="protein sequence ID" value="KIM30386.1"/>
    <property type="molecule type" value="Genomic_DNA"/>
</dbReference>
<evidence type="ECO:0000313" key="2">
    <source>
        <dbReference type="Proteomes" id="UP000054097"/>
    </source>
</evidence>
<evidence type="ECO:0000313" key="1">
    <source>
        <dbReference type="EMBL" id="KIM30386.1"/>
    </source>
</evidence>
<dbReference type="Proteomes" id="UP000054097">
    <property type="component" value="Unassembled WGS sequence"/>
</dbReference>
<protein>
    <submittedName>
        <fullName evidence="1">Uncharacterized protein</fullName>
    </submittedName>
</protein>
<name>A0A0C3BFX0_SERVB</name>
<reference evidence="2" key="2">
    <citation type="submission" date="2015-01" db="EMBL/GenBank/DDBJ databases">
        <title>Evolutionary Origins and Diversification of the Mycorrhizal Mutualists.</title>
        <authorList>
            <consortium name="DOE Joint Genome Institute"/>
            <consortium name="Mycorrhizal Genomics Consortium"/>
            <person name="Kohler A."/>
            <person name="Kuo A."/>
            <person name="Nagy L.G."/>
            <person name="Floudas D."/>
            <person name="Copeland A."/>
            <person name="Barry K.W."/>
            <person name="Cichocki N."/>
            <person name="Veneault-Fourrey C."/>
            <person name="LaButti K."/>
            <person name="Lindquist E.A."/>
            <person name="Lipzen A."/>
            <person name="Lundell T."/>
            <person name="Morin E."/>
            <person name="Murat C."/>
            <person name="Riley R."/>
            <person name="Ohm R."/>
            <person name="Sun H."/>
            <person name="Tunlid A."/>
            <person name="Henrissat B."/>
            <person name="Grigoriev I.V."/>
            <person name="Hibbett D.S."/>
            <person name="Martin F."/>
        </authorList>
    </citation>
    <scope>NUCLEOTIDE SEQUENCE [LARGE SCALE GENOMIC DNA]</scope>
    <source>
        <strain evidence="2">MAFF 305830</strain>
    </source>
</reference>
<proteinExistence type="predicted"/>
<organism evidence="1 2">
    <name type="scientific">Serendipita vermifera MAFF 305830</name>
    <dbReference type="NCBI Taxonomy" id="933852"/>
    <lineage>
        <taxon>Eukaryota</taxon>
        <taxon>Fungi</taxon>
        <taxon>Dikarya</taxon>
        <taxon>Basidiomycota</taxon>
        <taxon>Agaricomycotina</taxon>
        <taxon>Agaricomycetes</taxon>
        <taxon>Sebacinales</taxon>
        <taxon>Serendipitaceae</taxon>
        <taxon>Serendipita</taxon>
    </lineage>
</organism>
<sequence length="93" mass="10263">MPNPDAKVQHHCQCRKTTKASSDRGYCKKCQKLCTGQGSAIYLSGVEVPIEHGRWVHGKNQICSYCSDARERIETSFAPPEPAAGNGNKSKKR</sequence>
<reference evidence="1 2" key="1">
    <citation type="submission" date="2014-04" db="EMBL/GenBank/DDBJ databases">
        <authorList>
            <consortium name="DOE Joint Genome Institute"/>
            <person name="Kuo A."/>
            <person name="Zuccaro A."/>
            <person name="Kohler A."/>
            <person name="Nagy L.G."/>
            <person name="Floudas D."/>
            <person name="Copeland A."/>
            <person name="Barry K.W."/>
            <person name="Cichocki N."/>
            <person name="Veneault-Fourrey C."/>
            <person name="LaButti K."/>
            <person name="Lindquist E.A."/>
            <person name="Lipzen A."/>
            <person name="Lundell T."/>
            <person name="Morin E."/>
            <person name="Murat C."/>
            <person name="Sun H."/>
            <person name="Tunlid A."/>
            <person name="Henrissat B."/>
            <person name="Grigoriev I.V."/>
            <person name="Hibbett D.S."/>
            <person name="Martin F."/>
            <person name="Nordberg H.P."/>
            <person name="Cantor M.N."/>
            <person name="Hua S.X."/>
        </authorList>
    </citation>
    <scope>NUCLEOTIDE SEQUENCE [LARGE SCALE GENOMIC DNA]</scope>
    <source>
        <strain evidence="1 2">MAFF 305830</strain>
    </source>
</reference>
<accession>A0A0C3BFX0</accession>
<gene>
    <name evidence="1" type="ORF">M408DRAFT_328004</name>
</gene>
<dbReference type="HOGENOM" id="CLU_2401047_0_0_1"/>